<feature type="signal peptide" evidence="2">
    <location>
        <begin position="1"/>
        <end position="23"/>
    </location>
</feature>
<dbReference type="OrthoDB" id="3262731at2759"/>
<proteinExistence type="predicted"/>
<evidence type="ECO:0000313" key="4">
    <source>
        <dbReference type="Proteomes" id="UP000054558"/>
    </source>
</evidence>
<keyword evidence="2" id="KW-0732">Signal</keyword>
<evidence type="ECO:0000256" key="1">
    <source>
        <dbReference type="SAM" id="MobiDB-lite"/>
    </source>
</evidence>
<dbReference type="EMBL" id="DF237026">
    <property type="protein sequence ID" value="GAQ81333.1"/>
    <property type="molecule type" value="Genomic_DNA"/>
</dbReference>
<sequence length="207" mass="21868">MGRSPSPALLLVVVLAVLTSLSASSARKQPLANTDVSQQGSSEGDATPYNPCGHFDSNDPNDAGNAHQPCYGPDGEVWYCCLSGSSMCSCPTVVIDAPKDYGCYNYVADNTLNANTGAECGYFFPETTAHAGRILATNETCNVCPPEDLAGFKLGPTSPLLQPNFILRCYYDALPYVCEYLFTTGELTLDQNDNVCPGGAARGPCPS</sequence>
<accession>A0A1Y1HT92</accession>
<evidence type="ECO:0000313" key="3">
    <source>
        <dbReference type="EMBL" id="GAQ81333.1"/>
    </source>
</evidence>
<evidence type="ECO:0000256" key="2">
    <source>
        <dbReference type="SAM" id="SignalP"/>
    </source>
</evidence>
<reference evidence="3 4" key="1">
    <citation type="journal article" date="2014" name="Nat. Commun.">
        <title>Klebsormidium flaccidum genome reveals primary factors for plant terrestrial adaptation.</title>
        <authorList>
            <person name="Hori K."/>
            <person name="Maruyama F."/>
            <person name="Fujisawa T."/>
            <person name="Togashi T."/>
            <person name="Yamamoto N."/>
            <person name="Seo M."/>
            <person name="Sato S."/>
            <person name="Yamada T."/>
            <person name="Mori H."/>
            <person name="Tajima N."/>
            <person name="Moriyama T."/>
            <person name="Ikeuchi M."/>
            <person name="Watanabe M."/>
            <person name="Wada H."/>
            <person name="Kobayashi K."/>
            <person name="Saito M."/>
            <person name="Masuda T."/>
            <person name="Sasaki-Sekimoto Y."/>
            <person name="Mashiguchi K."/>
            <person name="Awai K."/>
            <person name="Shimojima M."/>
            <person name="Masuda S."/>
            <person name="Iwai M."/>
            <person name="Nobusawa T."/>
            <person name="Narise T."/>
            <person name="Kondo S."/>
            <person name="Saito H."/>
            <person name="Sato R."/>
            <person name="Murakawa M."/>
            <person name="Ihara Y."/>
            <person name="Oshima-Yamada Y."/>
            <person name="Ohtaka K."/>
            <person name="Satoh M."/>
            <person name="Sonobe K."/>
            <person name="Ishii M."/>
            <person name="Ohtani R."/>
            <person name="Kanamori-Sato M."/>
            <person name="Honoki R."/>
            <person name="Miyazaki D."/>
            <person name="Mochizuki H."/>
            <person name="Umetsu J."/>
            <person name="Higashi K."/>
            <person name="Shibata D."/>
            <person name="Kamiya Y."/>
            <person name="Sato N."/>
            <person name="Nakamura Y."/>
            <person name="Tabata S."/>
            <person name="Ida S."/>
            <person name="Kurokawa K."/>
            <person name="Ohta H."/>
        </authorList>
    </citation>
    <scope>NUCLEOTIDE SEQUENCE [LARGE SCALE GENOMIC DNA]</scope>
    <source>
        <strain evidence="3 4">NIES-2285</strain>
    </source>
</reference>
<feature type="compositionally biased region" description="Polar residues" evidence="1">
    <location>
        <begin position="31"/>
        <end position="44"/>
    </location>
</feature>
<feature type="chain" id="PRO_5013118618" evidence="2">
    <location>
        <begin position="24"/>
        <end position="207"/>
    </location>
</feature>
<protein>
    <submittedName>
        <fullName evidence="3">Uncharacterized protein</fullName>
    </submittedName>
</protein>
<dbReference type="Proteomes" id="UP000054558">
    <property type="component" value="Unassembled WGS sequence"/>
</dbReference>
<gene>
    <name evidence="3" type="ORF">KFL_000770260</name>
</gene>
<keyword evidence="4" id="KW-1185">Reference proteome</keyword>
<feature type="region of interest" description="Disordered" evidence="1">
    <location>
        <begin position="28"/>
        <end position="58"/>
    </location>
</feature>
<organism evidence="3 4">
    <name type="scientific">Klebsormidium nitens</name>
    <name type="common">Green alga</name>
    <name type="synonym">Ulothrix nitens</name>
    <dbReference type="NCBI Taxonomy" id="105231"/>
    <lineage>
        <taxon>Eukaryota</taxon>
        <taxon>Viridiplantae</taxon>
        <taxon>Streptophyta</taxon>
        <taxon>Klebsormidiophyceae</taxon>
        <taxon>Klebsormidiales</taxon>
        <taxon>Klebsormidiaceae</taxon>
        <taxon>Klebsormidium</taxon>
    </lineage>
</organism>
<dbReference type="AlphaFoldDB" id="A0A1Y1HT92"/>
<name>A0A1Y1HT92_KLENI</name>